<comment type="function">
    <text evidence="8">Component of the anaphase promoting complex/cyclosome (APC/C), a cell cycle-regulated E3 ubiquitin ligase that controls progression through mitosis and the G1 phase of the cell cycle. The APC/C complex acts by mediating ubiquitination and subsequent degradation of target proteins: it mainly mediates the formation of 'Lys-11'-linked polyubiquitin chains and, to a lower extent, the formation of 'Lys-48'- and 'Lys-63'-linked polyubiquitin chains. The APC/C complex catalyzes assembly of branched 'Lys-11'-/'Lys-48'-linked branched ubiquitin chains on target proteins.</text>
</comment>
<comment type="similarity">
    <text evidence="1">Belongs to the APC5 family.</text>
</comment>
<keyword evidence="6" id="KW-0131">Cell cycle</keyword>
<dbReference type="InterPro" id="IPR037679">
    <property type="entry name" value="Apc5"/>
</dbReference>
<keyword evidence="4" id="KW-0498">Mitosis</keyword>
<dbReference type="GO" id="GO:0070979">
    <property type="term" value="P:protein K11-linked ubiquitination"/>
    <property type="evidence" value="ECO:0007669"/>
    <property type="project" value="TreeGrafter"/>
</dbReference>
<dbReference type="GO" id="GO:0051301">
    <property type="term" value="P:cell division"/>
    <property type="evidence" value="ECO:0007669"/>
    <property type="project" value="UniProtKB-KW"/>
</dbReference>
<evidence type="ECO:0000313" key="11">
    <source>
        <dbReference type="Proteomes" id="UP001187682"/>
    </source>
</evidence>
<dbReference type="GO" id="GO:0005680">
    <property type="term" value="C:anaphase-promoting complex"/>
    <property type="evidence" value="ECO:0007669"/>
    <property type="project" value="InterPro"/>
</dbReference>
<evidence type="ECO:0000313" key="10">
    <source>
        <dbReference type="EMBL" id="SPO03777.1"/>
    </source>
</evidence>
<reference evidence="10" key="1">
    <citation type="submission" date="2018-03" db="EMBL/GenBank/DDBJ databases">
        <authorList>
            <person name="Guldener U."/>
        </authorList>
    </citation>
    <scope>NUCLEOTIDE SEQUENCE</scope>
</reference>
<dbReference type="Pfam" id="PF12862">
    <property type="entry name" value="ANAPC5"/>
    <property type="match status" value="1"/>
</dbReference>
<keyword evidence="5" id="KW-0833">Ubl conjugation pathway</keyword>
<dbReference type="Proteomes" id="UP001187682">
    <property type="component" value="Unassembled WGS sequence"/>
</dbReference>
<evidence type="ECO:0000256" key="5">
    <source>
        <dbReference type="ARBA" id="ARBA00022786"/>
    </source>
</evidence>
<evidence type="ECO:0000256" key="1">
    <source>
        <dbReference type="ARBA" id="ARBA00007450"/>
    </source>
</evidence>
<dbReference type="PANTHER" id="PTHR12830">
    <property type="entry name" value="ANAPHASE-PROMOTING COMPLEX SUBUNIT 5"/>
    <property type="match status" value="1"/>
</dbReference>
<proteinExistence type="inferred from homology"/>
<sequence>MARYLTPAKIGLLALIELYADEAVPSDAILPVLSFITSHLIDSAPQPPSETWSKATRSTTLLLSIHAFEDVLSAHPVLLGMPGRRLWDSFLHKLWSIDSLDSLHSFFSRLRLLLQPARDEPRQDDDPDPAAPGMRLARTSVFGMFVRRCRLEFERLRFHDSAELWKSFVAYRQPTAAYLRKKNPGFERLMFDNVSLLGEREDPTFEALTMAVYGDSLTGQSTGAVPMSTDDMAGLLEFQVEQMQKYGNRVPLEIRQKLQGLIHDSHLIPSVSHYVNFLDSWRAGDHPNAFDNLHRYFDYTMQNRDRLFYQYALMNLAVLQSEFGCYAEAVDAMLQTVSTARENRDMMCLNFALNWLFHFGRAHPSLVRHIDPASTLGSARETLAFLRVRAKEASMPALLSTLLLSEAKLTLSNGESVATALENVVRSSHAIVERNSRPLLAAHSLVAASLWDRLGLADLAASTCEVALRAHAPHGVFDDALRLTCRLASGLADRGRYDDALRLLDSLGDDDNGDAPLRAWKAHQHWRRCRGIVRLRRDLARGDLDAAQDLLSQLLQNKSDDLEPDMAFVVDLLRVDYLVRRGDLSLASAAVEDLLARISTDDTKDVALRVRLLLVKCTLLEKAGRPQRGLSLAARAASIALRARLLPLVYHSVASLSAILVSLSEFDAAASLLRSTLPRALEHRSSSLSGRLYSLLADAEMGAAGALAGRERTERLTGAAGALDRAFGFYTDGGESALARETVAKRGIVMRVLEGGLGGEVAGKYVSLLEQEAGRTAS</sequence>
<keyword evidence="3" id="KW-0132">Cell division</keyword>
<feature type="domain" description="Anaphase-promoting complex subunit 5" evidence="9">
    <location>
        <begin position="273"/>
        <end position="362"/>
    </location>
</feature>
<dbReference type="PANTHER" id="PTHR12830:SF9">
    <property type="entry name" value="ANAPHASE-PROMOTING COMPLEX SUBUNIT 5"/>
    <property type="match status" value="1"/>
</dbReference>
<dbReference type="AlphaFoldDB" id="A0AAE8N2U1"/>
<name>A0AAE8N2U1_9PEZI</name>
<evidence type="ECO:0000259" key="9">
    <source>
        <dbReference type="Pfam" id="PF12862"/>
    </source>
</evidence>
<keyword evidence="11" id="KW-1185">Reference proteome</keyword>
<evidence type="ECO:0000256" key="7">
    <source>
        <dbReference type="ARBA" id="ARBA00031069"/>
    </source>
</evidence>
<dbReference type="InterPro" id="IPR026000">
    <property type="entry name" value="Apc5_dom"/>
</dbReference>
<dbReference type="EMBL" id="ONZQ02000009">
    <property type="protein sequence ID" value="SPO03777.1"/>
    <property type="molecule type" value="Genomic_DNA"/>
</dbReference>
<dbReference type="Gene3D" id="1.25.40.10">
    <property type="entry name" value="Tetratricopeptide repeat domain"/>
    <property type="match status" value="1"/>
</dbReference>
<dbReference type="InterPro" id="IPR011990">
    <property type="entry name" value="TPR-like_helical_dom_sf"/>
</dbReference>
<evidence type="ECO:0000256" key="4">
    <source>
        <dbReference type="ARBA" id="ARBA00022776"/>
    </source>
</evidence>
<protein>
    <recommendedName>
        <fullName evidence="2">Anaphase-promoting complex subunit 5</fullName>
    </recommendedName>
    <alternativeName>
        <fullName evidence="7">Cyclosome subunit 5</fullName>
    </alternativeName>
</protein>
<gene>
    <name evidence="10" type="ORF">DNG_06460</name>
</gene>
<dbReference type="GO" id="GO:0045842">
    <property type="term" value="P:positive regulation of mitotic metaphase/anaphase transition"/>
    <property type="evidence" value="ECO:0007669"/>
    <property type="project" value="TreeGrafter"/>
</dbReference>
<evidence type="ECO:0000256" key="3">
    <source>
        <dbReference type="ARBA" id="ARBA00022618"/>
    </source>
</evidence>
<dbReference type="GO" id="GO:0031145">
    <property type="term" value="P:anaphase-promoting complex-dependent catabolic process"/>
    <property type="evidence" value="ECO:0007669"/>
    <property type="project" value="TreeGrafter"/>
</dbReference>
<evidence type="ECO:0000256" key="6">
    <source>
        <dbReference type="ARBA" id="ARBA00023306"/>
    </source>
</evidence>
<evidence type="ECO:0000256" key="2">
    <source>
        <dbReference type="ARBA" id="ARBA00016066"/>
    </source>
</evidence>
<accession>A0AAE8N2U1</accession>
<evidence type="ECO:0000256" key="8">
    <source>
        <dbReference type="ARBA" id="ARBA00045696"/>
    </source>
</evidence>
<organism evidence="10 11">
    <name type="scientific">Cephalotrichum gorgonifer</name>
    <dbReference type="NCBI Taxonomy" id="2041049"/>
    <lineage>
        <taxon>Eukaryota</taxon>
        <taxon>Fungi</taxon>
        <taxon>Dikarya</taxon>
        <taxon>Ascomycota</taxon>
        <taxon>Pezizomycotina</taxon>
        <taxon>Sordariomycetes</taxon>
        <taxon>Hypocreomycetidae</taxon>
        <taxon>Microascales</taxon>
        <taxon>Microascaceae</taxon>
        <taxon>Cephalotrichum</taxon>
    </lineage>
</organism>
<comment type="caution">
    <text evidence="10">The sequence shown here is derived from an EMBL/GenBank/DDBJ whole genome shotgun (WGS) entry which is preliminary data.</text>
</comment>